<reference evidence="5" key="1">
    <citation type="submission" date="2021-01" db="EMBL/GenBank/DDBJ databases">
        <title>Whole genome shotgun sequence of Actinoplanes rishiriensis NBRC 108556.</title>
        <authorList>
            <person name="Komaki H."/>
            <person name="Tamura T."/>
        </authorList>
    </citation>
    <scope>NUCLEOTIDE SEQUENCE</scope>
    <source>
        <strain evidence="5">NBRC 108556</strain>
    </source>
</reference>
<name>A0A919K408_9ACTN</name>
<evidence type="ECO:0000313" key="5">
    <source>
        <dbReference type="EMBL" id="GIE98427.1"/>
    </source>
</evidence>
<evidence type="ECO:0000313" key="6">
    <source>
        <dbReference type="Proteomes" id="UP000636960"/>
    </source>
</evidence>
<proteinExistence type="inferred from homology"/>
<dbReference type="Gene3D" id="3.20.20.80">
    <property type="entry name" value="Glycosidases"/>
    <property type="match status" value="1"/>
</dbReference>
<evidence type="ECO:0000256" key="1">
    <source>
        <dbReference type="ARBA" id="ARBA00022801"/>
    </source>
</evidence>
<keyword evidence="1 3" id="KW-0378">Hydrolase</keyword>
<dbReference type="Proteomes" id="UP000636960">
    <property type="component" value="Unassembled WGS sequence"/>
</dbReference>
<evidence type="ECO:0000259" key="4">
    <source>
        <dbReference type="Pfam" id="PF00150"/>
    </source>
</evidence>
<sequence>MRSPPAAAILEPSEWRGPVLSRWLRLAMPVVLVTASAGCRSAPPEPAGPPPQPVTGVRVDGNRLVDQAGRTVRLRGFNHAGGEYTCIEGDGLFDTGDERAPDTAVLAAMRRWRGANAVRVPLNEQCWLGLPAAPAAFAGEKYRAAVRDLVRRLNENGFVAILDLHRSAPGSGVSKEQEPMPDRDHSPEFWRSVAATFRTGAVVFDLFNEPYPYAETDTERAWRCWRDGGCTQTSENTGEPYVAAGMNELIAAVRGTGSTAVVLAGGIHWAEGMTGWLKYRPEDPAGQLAASFHAYSFNEYCADLRCYDRDLAPIAAQVPLVAGEVGPTLTVGSAGVDDRCPSTAVRADGWAPLTLDWLDRHGAGWTAWSWNPWGDCWSLVRNWDGEPTPRWGAEVKRRLAAT</sequence>
<evidence type="ECO:0000256" key="2">
    <source>
        <dbReference type="ARBA" id="ARBA00023295"/>
    </source>
</evidence>
<dbReference type="Pfam" id="PF00150">
    <property type="entry name" value="Cellulase"/>
    <property type="match status" value="1"/>
</dbReference>
<evidence type="ECO:0000256" key="3">
    <source>
        <dbReference type="RuleBase" id="RU361153"/>
    </source>
</evidence>
<organism evidence="5 6">
    <name type="scientific">Paractinoplanes rishiriensis</name>
    <dbReference type="NCBI Taxonomy" id="1050105"/>
    <lineage>
        <taxon>Bacteria</taxon>
        <taxon>Bacillati</taxon>
        <taxon>Actinomycetota</taxon>
        <taxon>Actinomycetes</taxon>
        <taxon>Micromonosporales</taxon>
        <taxon>Micromonosporaceae</taxon>
        <taxon>Paractinoplanes</taxon>
    </lineage>
</organism>
<comment type="similarity">
    <text evidence="3">Belongs to the glycosyl hydrolase 5 (cellulase A) family.</text>
</comment>
<keyword evidence="2 3" id="KW-0326">Glycosidase</keyword>
<feature type="domain" description="Glycoside hydrolase family 5" evidence="4">
    <location>
        <begin position="65"/>
        <end position="372"/>
    </location>
</feature>
<dbReference type="GO" id="GO:0009251">
    <property type="term" value="P:glucan catabolic process"/>
    <property type="evidence" value="ECO:0007669"/>
    <property type="project" value="TreeGrafter"/>
</dbReference>
<keyword evidence="6" id="KW-1185">Reference proteome</keyword>
<dbReference type="GO" id="GO:0004553">
    <property type="term" value="F:hydrolase activity, hydrolyzing O-glycosyl compounds"/>
    <property type="evidence" value="ECO:0007669"/>
    <property type="project" value="InterPro"/>
</dbReference>
<dbReference type="EMBL" id="BOMV01000062">
    <property type="protein sequence ID" value="GIE98427.1"/>
    <property type="molecule type" value="Genomic_DNA"/>
</dbReference>
<accession>A0A919K408</accession>
<dbReference type="InterPro" id="IPR017853">
    <property type="entry name" value="GH"/>
</dbReference>
<dbReference type="AlphaFoldDB" id="A0A919K408"/>
<dbReference type="PANTHER" id="PTHR34142:SF1">
    <property type="entry name" value="GLYCOSIDE HYDROLASE FAMILY 5 DOMAIN-CONTAINING PROTEIN"/>
    <property type="match status" value="1"/>
</dbReference>
<dbReference type="InterPro" id="IPR001547">
    <property type="entry name" value="Glyco_hydro_5"/>
</dbReference>
<dbReference type="PANTHER" id="PTHR34142">
    <property type="entry name" value="ENDO-BETA-1,4-GLUCANASE A"/>
    <property type="match status" value="1"/>
</dbReference>
<gene>
    <name evidence="5" type="ORF">Ari01nite_58920</name>
</gene>
<protein>
    <recommendedName>
        <fullName evidence="4">Glycoside hydrolase family 5 domain-containing protein</fullName>
    </recommendedName>
</protein>
<dbReference type="SUPFAM" id="SSF51445">
    <property type="entry name" value="(Trans)glycosidases"/>
    <property type="match status" value="1"/>
</dbReference>
<comment type="caution">
    <text evidence="5">The sequence shown here is derived from an EMBL/GenBank/DDBJ whole genome shotgun (WGS) entry which is preliminary data.</text>
</comment>